<dbReference type="Gene3D" id="3.40.50.300">
    <property type="entry name" value="P-loop containing nucleotide triphosphate hydrolases"/>
    <property type="match status" value="1"/>
</dbReference>
<feature type="domain" description="AAA+ ATPase" evidence="4">
    <location>
        <begin position="212"/>
        <end position="396"/>
    </location>
</feature>
<comment type="caution">
    <text evidence="5">The sequence shown here is derived from an EMBL/GenBank/DDBJ whole genome shotgun (WGS) entry which is preliminary data.</text>
</comment>
<dbReference type="Pfam" id="PF01078">
    <property type="entry name" value="Mg_chelatase"/>
    <property type="match status" value="1"/>
</dbReference>
<dbReference type="AlphaFoldDB" id="A0A3M0BMI5"/>
<evidence type="ECO:0000256" key="2">
    <source>
        <dbReference type="ARBA" id="ARBA00022741"/>
    </source>
</evidence>
<dbReference type="Gene3D" id="3.30.230.10">
    <property type="match status" value="1"/>
</dbReference>
<name>A0A3M0BMI5_9AQUI</name>
<keyword evidence="2" id="KW-0547">Nucleotide-binding</keyword>
<proteinExistence type="inferred from homology"/>
<protein>
    <submittedName>
        <fullName evidence="5">Magnesium chelatase family protein</fullName>
    </submittedName>
</protein>
<dbReference type="Pfam" id="PF13541">
    <property type="entry name" value="ChlI"/>
    <property type="match status" value="1"/>
</dbReference>
<dbReference type="GO" id="GO:0005524">
    <property type="term" value="F:ATP binding"/>
    <property type="evidence" value="ECO:0007669"/>
    <property type="project" value="UniProtKB-KW"/>
</dbReference>
<dbReference type="EMBL" id="REFO01000012">
    <property type="protein sequence ID" value="RMA96038.1"/>
    <property type="molecule type" value="Genomic_DNA"/>
</dbReference>
<keyword evidence="6" id="KW-1185">Reference proteome</keyword>
<gene>
    <name evidence="5" type="ORF">CLV39_1049</name>
</gene>
<dbReference type="Proteomes" id="UP000280842">
    <property type="component" value="Unassembled WGS sequence"/>
</dbReference>
<dbReference type="PRINTS" id="PR01657">
    <property type="entry name" value="MCMFAMILY"/>
</dbReference>
<dbReference type="InterPro" id="IPR000523">
    <property type="entry name" value="Mg_chelatse_chII-like_cat_dom"/>
</dbReference>
<dbReference type="SMART" id="SM00382">
    <property type="entry name" value="AAA"/>
    <property type="match status" value="1"/>
</dbReference>
<evidence type="ECO:0000256" key="3">
    <source>
        <dbReference type="ARBA" id="ARBA00022840"/>
    </source>
</evidence>
<dbReference type="NCBIfam" id="TIGR00368">
    <property type="entry name" value="YifB family Mg chelatase-like AAA ATPase"/>
    <property type="match status" value="1"/>
</dbReference>
<dbReference type="RefSeq" id="WP_121923176.1">
    <property type="nucleotide sequence ID" value="NZ_REFO01000012.1"/>
</dbReference>
<dbReference type="InterPro" id="IPR025158">
    <property type="entry name" value="Mg_chelat-rel_C"/>
</dbReference>
<evidence type="ECO:0000259" key="4">
    <source>
        <dbReference type="SMART" id="SM00382"/>
    </source>
</evidence>
<dbReference type="InterPro" id="IPR045006">
    <property type="entry name" value="CHLI-like"/>
</dbReference>
<evidence type="ECO:0000313" key="6">
    <source>
        <dbReference type="Proteomes" id="UP000280842"/>
    </source>
</evidence>
<dbReference type="PANTHER" id="PTHR32039">
    <property type="entry name" value="MAGNESIUM-CHELATASE SUBUNIT CHLI"/>
    <property type="match status" value="1"/>
</dbReference>
<dbReference type="InterPro" id="IPR027417">
    <property type="entry name" value="P-loop_NTPase"/>
</dbReference>
<accession>A0A3M0BMI5</accession>
<sequence>MLSIIKSGGVLGIDGYIVDVEVSLSKGLPQFLTVGLPDTAVKESKERVKSAITNSGFNFPSKKIVVNLAPADIQKQGTLYDLPIAIGILNNTGIINSDLEKTAFIGELALDGKLRKVKGVLPIALKLKEEGFERIILPGENENEAGLVKDLKVYGFNHLKEIVDFLNGNISKNPVKIDIDSIFNIEENSLLDFKDVKGQYSVKKALEIAAAGFHNLLMIGSPGSGKTMLARRFISILPPLTFEEAIETTKIHSVAGELNDFIIRTRPFIEAHHTASDVSIIGGGTIPKPGLVSLAHNGVLFLDELPEFKRNVLEVLRQPLEDKKVSVSRASGKFEFPANFQLIAAANPCPCGYKTDPYKECTCSQNQIKRYLGKISGPLLDRIDILVNVMPVKTEDLSKKEEGESSKNIRERVLKAVEIQKERFKDLPINFNSQMSSSMVDKFVNLKPEAENILKTYINRYKLTARSYYKILKVSRTLADLENKNQVETKHIIEAINYKVSEDIFS</sequence>
<dbReference type="InterPro" id="IPR020568">
    <property type="entry name" value="Ribosomal_Su5_D2-typ_SF"/>
</dbReference>
<dbReference type="GO" id="GO:0003677">
    <property type="term" value="F:DNA binding"/>
    <property type="evidence" value="ECO:0007669"/>
    <property type="project" value="InterPro"/>
</dbReference>
<reference evidence="5 6" key="1">
    <citation type="submission" date="2018-10" db="EMBL/GenBank/DDBJ databases">
        <title>Genomic Encyclopedia of Archaeal and Bacterial Type Strains, Phase II (KMG-II): from individual species to whole genera.</title>
        <authorList>
            <person name="Goeker M."/>
        </authorList>
    </citation>
    <scope>NUCLEOTIDE SEQUENCE [LARGE SCALE GENOMIC DNA]</scope>
    <source>
        <strain evidence="5 6">VM1</strain>
    </source>
</reference>
<keyword evidence="3" id="KW-0067">ATP-binding</keyword>
<organism evidence="5 6">
    <name type="scientific">Hydrogenothermus marinus</name>
    <dbReference type="NCBI Taxonomy" id="133270"/>
    <lineage>
        <taxon>Bacteria</taxon>
        <taxon>Pseudomonadati</taxon>
        <taxon>Aquificota</taxon>
        <taxon>Aquificia</taxon>
        <taxon>Aquificales</taxon>
        <taxon>Hydrogenothermaceae</taxon>
        <taxon>Hydrogenothermus</taxon>
    </lineage>
</organism>
<dbReference type="SUPFAM" id="SSF52540">
    <property type="entry name" value="P-loop containing nucleoside triphosphate hydrolases"/>
    <property type="match status" value="1"/>
</dbReference>
<dbReference type="SUPFAM" id="SSF54211">
    <property type="entry name" value="Ribosomal protein S5 domain 2-like"/>
    <property type="match status" value="1"/>
</dbReference>
<dbReference type="InterPro" id="IPR001208">
    <property type="entry name" value="MCM_dom"/>
</dbReference>
<dbReference type="OrthoDB" id="9813147at2"/>
<dbReference type="InterPro" id="IPR004482">
    <property type="entry name" value="Mg_chelat-rel"/>
</dbReference>
<dbReference type="InterPro" id="IPR014721">
    <property type="entry name" value="Ribsml_uS5_D2-typ_fold_subgr"/>
</dbReference>
<dbReference type="PANTHER" id="PTHR32039:SF7">
    <property type="entry name" value="COMPETENCE PROTEIN COMM"/>
    <property type="match status" value="1"/>
</dbReference>
<comment type="similarity">
    <text evidence="1">Belongs to the Mg-chelatase subunits D/I family. ComM subfamily.</text>
</comment>
<dbReference type="InterPro" id="IPR003593">
    <property type="entry name" value="AAA+_ATPase"/>
</dbReference>
<dbReference type="Pfam" id="PF13335">
    <property type="entry name" value="Mg_chelatase_C"/>
    <property type="match status" value="1"/>
</dbReference>
<evidence type="ECO:0000313" key="5">
    <source>
        <dbReference type="EMBL" id="RMA96038.1"/>
    </source>
</evidence>
<evidence type="ECO:0000256" key="1">
    <source>
        <dbReference type="ARBA" id="ARBA00006354"/>
    </source>
</evidence>